<comment type="caution">
    <text evidence="1">The sequence shown here is derived from an EMBL/GenBank/DDBJ whole genome shotgun (WGS) entry which is preliminary data.</text>
</comment>
<name>A0A134CDG7_9FIRM</name>
<dbReference type="STRING" id="1588748.HMPREF3182_01450"/>
<evidence type="ECO:0000313" key="2">
    <source>
        <dbReference type="Proteomes" id="UP000070160"/>
    </source>
</evidence>
<dbReference type="PATRIC" id="fig|1588748.3.peg.1403"/>
<organism evidence="1 2">
    <name type="scientific">Megasphaera hutchinsoni</name>
    <dbReference type="NCBI Taxonomy" id="1588748"/>
    <lineage>
        <taxon>Bacteria</taxon>
        <taxon>Bacillati</taxon>
        <taxon>Bacillota</taxon>
        <taxon>Negativicutes</taxon>
        <taxon>Veillonellales</taxon>
        <taxon>Veillonellaceae</taxon>
        <taxon>Megasphaera</taxon>
    </lineage>
</organism>
<gene>
    <name evidence="1" type="ORF">HMPREF3182_01450</name>
</gene>
<dbReference type="AlphaFoldDB" id="A0A134CDG7"/>
<protein>
    <submittedName>
        <fullName evidence="1">Uncharacterized protein</fullName>
    </submittedName>
</protein>
<keyword evidence="2" id="KW-1185">Reference proteome</keyword>
<proteinExistence type="predicted"/>
<dbReference type="EMBL" id="LSDT01000050">
    <property type="protein sequence ID" value="KXB90137.1"/>
    <property type="molecule type" value="Genomic_DNA"/>
</dbReference>
<accession>A0A134CDG7</accession>
<sequence length="54" mass="6740">MRKKHYNDKITDEEFEDWKLSYPKNKIFKIVIYTHNIYAKRPQLETTVLFFVQM</sequence>
<dbReference type="Proteomes" id="UP000070160">
    <property type="component" value="Unassembled WGS sequence"/>
</dbReference>
<evidence type="ECO:0000313" key="1">
    <source>
        <dbReference type="EMBL" id="KXB90137.1"/>
    </source>
</evidence>
<reference evidence="2" key="1">
    <citation type="submission" date="2016-01" db="EMBL/GenBank/DDBJ databases">
        <authorList>
            <person name="Mitreva M."/>
            <person name="Pepin K.H."/>
            <person name="Mihindukulasuriya K.A."/>
            <person name="Fulton R."/>
            <person name="Fronick C."/>
            <person name="O'Laughlin M."/>
            <person name="Miner T."/>
            <person name="Herter B."/>
            <person name="Rosa B.A."/>
            <person name="Cordes M."/>
            <person name="Tomlinson C."/>
            <person name="Wollam A."/>
            <person name="Palsikar V.B."/>
            <person name="Mardis E.R."/>
            <person name="Wilson R.K."/>
        </authorList>
    </citation>
    <scope>NUCLEOTIDE SEQUENCE [LARGE SCALE GENOMIC DNA]</scope>
    <source>
        <strain evidence="2">KA00182</strain>
    </source>
</reference>